<dbReference type="OrthoDB" id="536399at2759"/>
<dbReference type="GO" id="GO:0000977">
    <property type="term" value="F:RNA polymerase II transcription regulatory region sequence-specific DNA binding"/>
    <property type="evidence" value="ECO:0007669"/>
    <property type="project" value="TreeGrafter"/>
</dbReference>
<dbReference type="CDD" id="cd06008">
    <property type="entry name" value="NF-X1-zinc-finger"/>
    <property type="match status" value="5"/>
</dbReference>
<organism evidence="10">
    <name type="scientific">Daphnia magna</name>
    <dbReference type="NCBI Taxonomy" id="35525"/>
    <lineage>
        <taxon>Eukaryota</taxon>
        <taxon>Metazoa</taxon>
        <taxon>Ecdysozoa</taxon>
        <taxon>Arthropoda</taxon>
        <taxon>Crustacea</taxon>
        <taxon>Branchiopoda</taxon>
        <taxon>Diplostraca</taxon>
        <taxon>Cladocera</taxon>
        <taxon>Anomopoda</taxon>
        <taxon>Daphniidae</taxon>
        <taxon>Daphnia</taxon>
    </lineage>
</organism>
<feature type="domain" description="NF-X1-type" evidence="9">
    <location>
        <begin position="741"/>
        <end position="772"/>
    </location>
</feature>
<evidence type="ECO:0000256" key="6">
    <source>
        <dbReference type="SAM" id="Coils"/>
    </source>
</evidence>
<evidence type="ECO:0000256" key="8">
    <source>
        <dbReference type="SAM" id="Phobius"/>
    </source>
</evidence>
<evidence type="ECO:0000313" key="10">
    <source>
        <dbReference type="EMBL" id="JAN31141.1"/>
    </source>
</evidence>
<sequence length="876" mass="97921">MDQQPRGRGRGVPAQNVWTTRAETHSRSTNTGRQQSTNKQPIKDIPRSTRKFEEACAQIKASVDKHVAKLTEELSDSGSEEDETNNDNSIISTVLNLYGKSSSELGKIEQVLKDSLRSGTSVCLICIASVKKSDFIWSCTKCFCSLHLSCIQRWAKDSIYFQTEAASDQLAPGQFVDPRKFNWCCPKCRAEYPQTAIPSTYYCYCLKTQEPRFDPWLVPHSCGSKCEKLLQPECKHACLLLCHPGPCPPCPQTVSVTCFCAKSPVETRRCSSQTWSCGKKCSKLLPCKEHKCEVICHSGICPPCPKKISQNCLCGSKKEERPCHSIEFQCDKVCRKMLDCGHHRCETICHAGKCATCPLALPRTCPCGKKAVTVACTVEVGGCGDTCCKLLECGIHECAERCHKGKCGTCWQMRVQSCRCGLKKKELPCYKEFQCETKCKHIKDCRRHPCNRKCCTGSCPPCDQVCNRPLGCKNHKCTSRCHQGPCYPCDRTVDITCSCGRTKITVPCGRERQTKPPKCSLPCTKPPDCHHESRTKHVCHAGSCPPCKQTCLKVSERCGHICKAPCHTSVLVQVAAPSQKRAGPWEPEQAPKMEIRKLPCPPCPVPVPVTCLGEHETADWPCHLSVPSSCGRPCGRELYCTNHTCTKPCHVVSMNPRNCQQCEEVCSKNRPEDCTHPCGRGKCHPGPCPTCTKLIKHSCHCGLNPQLVRCNELSDSSAPGSTPSREQLLSCKDRCPKLLACKHRCPLSCHSGDCAAQLDCVTTVHVSCPCKRIKKSMACNVRSKQPAISCDDICRRKQDQELKLKEEKERAKREEEERVNRIELEQFQRKFDKRRNKDRRRPDETSAPPSRPIQFYFLIVAVILVAIIMAFMWSRV</sequence>
<feature type="domain" description="NF-X1-type" evidence="9">
    <location>
        <begin position="640"/>
        <end position="664"/>
    </location>
</feature>
<dbReference type="PANTHER" id="PTHR12360:SF1">
    <property type="entry name" value="NF-X1-TYPE ZINC FINGER PROTEIN NFXL1"/>
    <property type="match status" value="1"/>
</dbReference>
<keyword evidence="8" id="KW-0812">Transmembrane</keyword>
<feature type="region of interest" description="Disordered" evidence="7">
    <location>
        <begin position="1"/>
        <end position="48"/>
    </location>
</feature>
<dbReference type="SMART" id="SM00438">
    <property type="entry name" value="ZnF_NFX"/>
    <property type="match status" value="11"/>
</dbReference>
<dbReference type="InterPro" id="IPR034078">
    <property type="entry name" value="NFX1_fam"/>
</dbReference>
<evidence type="ECO:0000256" key="7">
    <source>
        <dbReference type="SAM" id="MobiDB-lite"/>
    </source>
</evidence>
<dbReference type="Pfam" id="PF01422">
    <property type="entry name" value="zf-NF-X1"/>
    <property type="match status" value="11"/>
</dbReference>
<dbReference type="EMBL" id="GDIQ01063596">
    <property type="protein sequence ID" value="JAN31141.1"/>
    <property type="molecule type" value="Transcribed_RNA"/>
</dbReference>
<feature type="domain" description="NF-X1-type" evidence="9">
    <location>
        <begin position="472"/>
        <end position="491"/>
    </location>
</feature>
<feature type="transmembrane region" description="Helical" evidence="8">
    <location>
        <begin position="855"/>
        <end position="873"/>
    </location>
</feature>
<feature type="domain" description="NF-X1-type" evidence="9">
    <location>
        <begin position="674"/>
        <end position="693"/>
    </location>
</feature>
<evidence type="ECO:0000256" key="3">
    <source>
        <dbReference type="ARBA" id="ARBA00022737"/>
    </source>
</evidence>
<dbReference type="GO" id="GO:0005634">
    <property type="term" value="C:nucleus"/>
    <property type="evidence" value="ECO:0007669"/>
    <property type="project" value="InterPro"/>
</dbReference>
<dbReference type="GO" id="GO:0000981">
    <property type="term" value="F:DNA-binding transcription factor activity, RNA polymerase II-specific"/>
    <property type="evidence" value="ECO:0007669"/>
    <property type="project" value="TreeGrafter"/>
</dbReference>
<comment type="similarity">
    <text evidence="1">Belongs to the NFX1 family.</text>
</comment>
<dbReference type="InterPro" id="IPR000967">
    <property type="entry name" value="Znf_NFX1"/>
</dbReference>
<reference evidence="10" key="1">
    <citation type="submission" date="2015-10" db="EMBL/GenBank/DDBJ databases">
        <title>EvidentialGene: Evidence-directed Construction of Complete mRNA Transcriptomes without Genomes.</title>
        <authorList>
            <person name="Gilbert D.G."/>
        </authorList>
    </citation>
    <scope>NUCLEOTIDE SEQUENCE</scope>
</reference>
<dbReference type="CDD" id="cd16697">
    <property type="entry name" value="RING-CH-C4HC3_NFXL1"/>
    <property type="match status" value="1"/>
</dbReference>
<feature type="domain" description="NF-X1-type" evidence="9">
    <location>
        <begin position="393"/>
        <end position="412"/>
    </location>
</feature>
<dbReference type="AlphaFoldDB" id="A0A0N8E459"/>
<feature type="domain" description="NF-X1-type" evidence="9">
    <location>
        <begin position="529"/>
        <end position="549"/>
    </location>
</feature>
<keyword evidence="5" id="KW-0862">Zinc</keyword>
<keyword evidence="2" id="KW-0479">Metal-binding</keyword>
<feature type="domain" description="NF-X1-type" evidence="9">
    <location>
        <begin position="287"/>
        <end position="306"/>
    </location>
</feature>
<proteinExistence type="inferred from homology"/>
<keyword evidence="8" id="KW-1133">Transmembrane helix</keyword>
<keyword evidence="8" id="KW-0472">Membrane</keyword>
<feature type="domain" description="NF-X1-type" evidence="9">
    <location>
        <begin position="340"/>
        <end position="359"/>
    </location>
</feature>
<keyword evidence="3" id="KW-0677">Repeat</keyword>
<feature type="domain" description="NF-X1-type" evidence="9">
    <location>
        <begin position="314"/>
        <end position="336"/>
    </location>
</feature>
<dbReference type="GO" id="GO:0008270">
    <property type="term" value="F:zinc ion binding"/>
    <property type="evidence" value="ECO:0007669"/>
    <property type="project" value="UniProtKB-KW"/>
</dbReference>
<evidence type="ECO:0000256" key="4">
    <source>
        <dbReference type="ARBA" id="ARBA00022771"/>
    </source>
</evidence>
<keyword evidence="6" id="KW-0175">Coiled coil</keyword>
<dbReference type="EMBL" id="GDIQ01063598">
    <property type="protein sequence ID" value="JAN31139.1"/>
    <property type="molecule type" value="Transcribed_RNA"/>
</dbReference>
<feature type="compositionally biased region" description="Polar residues" evidence="7">
    <location>
        <begin position="16"/>
        <end position="40"/>
    </location>
</feature>
<accession>A0A0N8E459</accession>
<keyword evidence="4" id="KW-0863">Zinc-finger</keyword>
<evidence type="ECO:0000256" key="1">
    <source>
        <dbReference type="ARBA" id="ARBA00007269"/>
    </source>
</evidence>
<evidence type="ECO:0000256" key="2">
    <source>
        <dbReference type="ARBA" id="ARBA00022723"/>
    </source>
</evidence>
<dbReference type="PANTHER" id="PTHR12360">
    <property type="entry name" value="NUCLEAR TRANSCRIPTION FACTOR, X-BOX BINDING 1 NFX1"/>
    <property type="match status" value="1"/>
</dbReference>
<protein>
    <submittedName>
        <fullName evidence="10">NF-X1-type zinc finger protein NFXL1</fullName>
    </submittedName>
</protein>
<feature type="domain" description="NF-X1-type" evidence="9">
    <location>
        <begin position="445"/>
        <end position="464"/>
    </location>
</feature>
<evidence type="ECO:0000259" key="9">
    <source>
        <dbReference type="SMART" id="SM00438"/>
    </source>
</evidence>
<feature type="domain" description="NF-X1-type" evidence="9">
    <location>
        <begin position="234"/>
        <end position="252"/>
    </location>
</feature>
<evidence type="ECO:0000256" key="5">
    <source>
        <dbReference type="ARBA" id="ARBA00022833"/>
    </source>
</evidence>
<feature type="coiled-coil region" evidence="6">
    <location>
        <begin position="790"/>
        <end position="825"/>
    </location>
</feature>
<name>A0A0N8E459_9CRUS</name>